<comment type="similarity">
    <text evidence="1">Belongs to the ABC transporter superfamily.</text>
</comment>
<feature type="transmembrane region" description="Helical" evidence="6">
    <location>
        <begin position="112"/>
        <end position="138"/>
    </location>
</feature>
<dbReference type="InterPro" id="IPR003593">
    <property type="entry name" value="AAA+_ATPase"/>
</dbReference>
<dbReference type="PROSITE" id="PS50893">
    <property type="entry name" value="ABC_TRANSPORTER_2"/>
    <property type="match status" value="2"/>
</dbReference>
<dbReference type="GO" id="GO:0016887">
    <property type="term" value="F:ATP hydrolysis activity"/>
    <property type="evidence" value="ECO:0007669"/>
    <property type="project" value="InterPro"/>
</dbReference>
<keyword evidence="9" id="KW-1185">Reference proteome</keyword>
<keyword evidence="4" id="KW-0067">ATP-binding</keyword>
<dbReference type="InterPro" id="IPR017871">
    <property type="entry name" value="ABC_transporter-like_CS"/>
</dbReference>
<dbReference type="RefSeq" id="WP_082976565.1">
    <property type="nucleotide sequence ID" value="NZ_JAHUVX010000001.1"/>
</dbReference>
<evidence type="ECO:0000256" key="1">
    <source>
        <dbReference type="ARBA" id="ARBA00005417"/>
    </source>
</evidence>
<dbReference type="Pfam" id="PF00005">
    <property type="entry name" value="ABC_tran"/>
    <property type="match status" value="2"/>
</dbReference>
<reference evidence="8 9" key="1">
    <citation type="submission" date="2018-02" db="EMBL/GenBank/DDBJ databases">
        <title>8 Nocardia nova and 1 Nocardia cyriacigeorgica strain used for evolution to TMP-SMX.</title>
        <authorList>
            <person name="Mehta H."/>
            <person name="Weng J."/>
            <person name="Shamoo Y."/>
        </authorList>
    </citation>
    <scope>NUCLEOTIDE SEQUENCE [LARGE SCALE GENOMIC DNA]</scope>
    <source>
        <strain evidence="8 9">BAA2227</strain>
    </source>
</reference>
<dbReference type="GO" id="GO:0005524">
    <property type="term" value="F:ATP binding"/>
    <property type="evidence" value="ECO:0007669"/>
    <property type="project" value="UniProtKB-KW"/>
</dbReference>
<evidence type="ECO:0000256" key="5">
    <source>
        <dbReference type="SAM" id="MobiDB-lite"/>
    </source>
</evidence>
<dbReference type="CDD" id="cd03225">
    <property type="entry name" value="ABC_cobalt_CbiO_domain1"/>
    <property type="match status" value="2"/>
</dbReference>
<evidence type="ECO:0000256" key="6">
    <source>
        <dbReference type="SAM" id="Phobius"/>
    </source>
</evidence>
<dbReference type="InterPro" id="IPR003439">
    <property type="entry name" value="ABC_transporter-like_ATP-bd"/>
</dbReference>
<dbReference type="Proteomes" id="UP000238356">
    <property type="component" value="Unassembled WGS sequence"/>
</dbReference>
<feature type="domain" description="ABC transporter" evidence="7">
    <location>
        <begin position="462"/>
        <end position="694"/>
    </location>
</feature>
<feature type="transmembrane region" description="Helical" evidence="6">
    <location>
        <begin position="183"/>
        <end position="206"/>
    </location>
</feature>
<dbReference type="PANTHER" id="PTHR43553">
    <property type="entry name" value="HEAVY METAL TRANSPORTER"/>
    <property type="match status" value="1"/>
</dbReference>
<evidence type="ECO:0000256" key="2">
    <source>
        <dbReference type="ARBA" id="ARBA00022448"/>
    </source>
</evidence>
<dbReference type="SUPFAM" id="SSF52540">
    <property type="entry name" value="P-loop containing nucleoside triphosphate hydrolases"/>
    <property type="match status" value="2"/>
</dbReference>
<name>A0A2S6A7G0_9NOCA</name>
<dbReference type="EMBL" id="PSZD01000007">
    <property type="protein sequence ID" value="PPJ28647.1"/>
    <property type="molecule type" value="Genomic_DNA"/>
</dbReference>
<gene>
    <name evidence="8" type="ORF">C5F51_13880</name>
</gene>
<accession>A0A2S6A7G0</accession>
<proteinExistence type="inferred from homology"/>
<keyword evidence="3" id="KW-0547">Nucleotide-binding</keyword>
<evidence type="ECO:0000313" key="8">
    <source>
        <dbReference type="EMBL" id="PPJ28647.1"/>
    </source>
</evidence>
<protein>
    <submittedName>
        <fullName evidence="8">ABC transporter</fullName>
    </submittedName>
</protein>
<feature type="domain" description="ABC transporter" evidence="7">
    <location>
        <begin position="236"/>
        <end position="460"/>
    </location>
</feature>
<dbReference type="SMART" id="SM00382">
    <property type="entry name" value="AAA"/>
    <property type="match status" value="2"/>
</dbReference>
<dbReference type="InterPro" id="IPR050095">
    <property type="entry name" value="ECF_ABC_transporter_ATP-bd"/>
</dbReference>
<dbReference type="AlphaFoldDB" id="A0A2S6A7G0"/>
<dbReference type="GO" id="GO:0016020">
    <property type="term" value="C:membrane"/>
    <property type="evidence" value="ECO:0007669"/>
    <property type="project" value="InterPro"/>
</dbReference>
<keyword evidence="6" id="KW-0812">Transmembrane</keyword>
<dbReference type="PANTHER" id="PTHR43553:SF1">
    <property type="entry name" value="ABC TRANSPORTER I FAMILY MEMBER 11, CHLOROPLASTIC"/>
    <property type="match status" value="1"/>
</dbReference>
<evidence type="ECO:0000256" key="4">
    <source>
        <dbReference type="ARBA" id="ARBA00022840"/>
    </source>
</evidence>
<dbReference type="InterPro" id="IPR015856">
    <property type="entry name" value="ABC_transpr_CbiO/EcfA_su"/>
</dbReference>
<evidence type="ECO:0000313" key="9">
    <source>
        <dbReference type="Proteomes" id="UP000238356"/>
    </source>
</evidence>
<keyword evidence="6" id="KW-0472">Membrane</keyword>
<sequence>MTAPPSAGAEPRIAHGPLRPVELATAAVLGGVTVGLVTIGSVVPYAAALNLVAAVPMGLLAQRYRLRAILGATVAATLVSFVAAGLVPAATVVSAATIGGIIGIVKRRRRGLITVLFLSSLAGLIWAAFSVGMLYLFAASRRLVFDNVRNIAQGIDHMLSRQPQLESLGNGVVSVTDSVLSWWWLYIGGGVFLGVVMTAVFSWFVLGSVLDRLEWLPGRDRLDAPADTRAVAPVPVRLRGVSFRYPGARADALSDIDLSVEIGEFVAVVGHNGSGKSTLTRLLAGLPPTGGTVERPGSAGLGVIGGTALVLQRPESQTLGVLVADDVVWGLPAEAARAVDVEALLCEVGLSGLGGAETATLSGGQQQRLAVAAALARNPALLVADEATSMIDPDGRRELVALLAGLPARHRMAVVLVTHHEADAAAAERVIHLSGGRQVDHLPAWPRPVRNLRRSPIGEPLLELRDVRHTYNRGTPWAATALRGVNLTVHRGETLLVVGGNGSGKSTLAWIMAGLVVPTTGSCRLCDYTGSRPVHKRIGAVELAFQHSRLQLQRQTVGAEIEDWGGHGTGSGAVGRALDAVGLDRAMASRSIEELSGGQAKRVVLAAIVASRPQVVVLDEPLAGLDPEGRAEVVELLARLRDSGLTLIVISHDVADMESVCDRTVHLQSGLILESLPAVAAAAESSADAAGAPAVAPPGPAEPVLGPPADGDGRGETGIAGPRSEPMQPGTNGATDGGRPETDRARGTQRRSRGRHGDALGGAR</sequence>
<dbReference type="GeneID" id="66718852"/>
<feature type="region of interest" description="Disordered" evidence="5">
    <location>
        <begin position="690"/>
        <end position="764"/>
    </location>
</feature>
<evidence type="ECO:0000256" key="3">
    <source>
        <dbReference type="ARBA" id="ARBA00022741"/>
    </source>
</evidence>
<keyword evidence="6" id="KW-1133">Transmembrane helix</keyword>
<organism evidence="8 9">
    <name type="scientific">Nocardia nova</name>
    <dbReference type="NCBI Taxonomy" id="37330"/>
    <lineage>
        <taxon>Bacteria</taxon>
        <taxon>Bacillati</taxon>
        <taxon>Actinomycetota</taxon>
        <taxon>Actinomycetes</taxon>
        <taxon>Mycobacteriales</taxon>
        <taxon>Nocardiaceae</taxon>
        <taxon>Nocardia</taxon>
    </lineage>
</organism>
<keyword evidence="2" id="KW-0813">Transport</keyword>
<dbReference type="PROSITE" id="PS00211">
    <property type="entry name" value="ABC_TRANSPORTER_1"/>
    <property type="match status" value="2"/>
</dbReference>
<dbReference type="InterPro" id="IPR027417">
    <property type="entry name" value="P-loop_NTPase"/>
</dbReference>
<feature type="transmembrane region" description="Helical" evidence="6">
    <location>
        <begin position="64"/>
        <end position="83"/>
    </location>
</feature>
<comment type="caution">
    <text evidence="8">The sequence shown here is derived from an EMBL/GenBank/DDBJ whole genome shotgun (WGS) entry which is preliminary data.</text>
</comment>
<dbReference type="Gene3D" id="3.40.50.300">
    <property type="entry name" value="P-loop containing nucleotide triphosphate hydrolases"/>
    <property type="match status" value="2"/>
</dbReference>
<dbReference type="GO" id="GO:0042626">
    <property type="term" value="F:ATPase-coupled transmembrane transporter activity"/>
    <property type="evidence" value="ECO:0007669"/>
    <property type="project" value="TreeGrafter"/>
</dbReference>
<evidence type="ECO:0000259" key="7">
    <source>
        <dbReference type="PROSITE" id="PS50893"/>
    </source>
</evidence>
<feature type="transmembrane region" description="Helical" evidence="6">
    <location>
        <begin position="26"/>
        <end position="52"/>
    </location>
</feature>